<dbReference type="Pfam" id="PF07730">
    <property type="entry name" value="HisKA_3"/>
    <property type="match status" value="1"/>
</dbReference>
<dbReference type="Proteomes" id="UP000470875">
    <property type="component" value="Unassembled WGS sequence"/>
</dbReference>
<name>A0A6N7W6S6_9ACTO</name>
<gene>
    <name evidence="2" type="ORF">FYJ24_03985</name>
</gene>
<dbReference type="InterPro" id="IPR011712">
    <property type="entry name" value="Sig_transdc_His_kin_sub3_dim/P"/>
</dbReference>
<dbReference type="GO" id="GO:0000155">
    <property type="term" value="F:phosphorelay sensor kinase activity"/>
    <property type="evidence" value="ECO:0007669"/>
    <property type="project" value="InterPro"/>
</dbReference>
<dbReference type="GO" id="GO:0016020">
    <property type="term" value="C:membrane"/>
    <property type="evidence" value="ECO:0007669"/>
    <property type="project" value="InterPro"/>
</dbReference>
<sequence>MNLTKALANQQLQSERQAVTIERMRIARELHDAVAHHLLSRGQTGDSFTSKN</sequence>
<dbReference type="EMBL" id="VULO01000004">
    <property type="protein sequence ID" value="MSS83936.1"/>
    <property type="molecule type" value="Genomic_DNA"/>
</dbReference>
<evidence type="ECO:0000259" key="1">
    <source>
        <dbReference type="Pfam" id="PF07730"/>
    </source>
</evidence>
<protein>
    <recommendedName>
        <fullName evidence="1">Signal transduction histidine kinase subgroup 3 dimerisation and phosphoacceptor domain-containing protein</fullName>
    </recommendedName>
</protein>
<organism evidence="2 3">
    <name type="scientific">Scrofimicrobium canadense</name>
    <dbReference type="NCBI Taxonomy" id="2652290"/>
    <lineage>
        <taxon>Bacteria</taxon>
        <taxon>Bacillati</taxon>
        <taxon>Actinomycetota</taxon>
        <taxon>Actinomycetes</taxon>
        <taxon>Actinomycetales</taxon>
        <taxon>Actinomycetaceae</taxon>
        <taxon>Scrofimicrobium</taxon>
    </lineage>
</organism>
<feature type="domain" description="Signal transduction histidine kinase subgroup 3 dimerisation and phosphoacceptor" evidence="1">
    <location>
        <begin position="22"/>
        <end position="39"/>
    </location>
</feature>
<accession>A0A6N7W6S6</accession>
<proteinExistence type="predicted"/>
<evidence type="ECO:0000313" key="3">
    <source>
        <dbReference type="Proteomes" id="UP000470875"/>
    </source>
</evidence>
<reference evidence="2 3" key="1">
    <citation type="submission" date="2019-08" db="EMBL/GenBank/DDBJ databases">
        <title>In-depth cultivation of the pig gut microbiome towards novel bacterial diversity and tailored functional studies.</title>
        <authorList>
            <person name="Wylensek D."/>
            <person name="Hitch T.C.A."/>
            <person name="Clavel T."/>
        </authorList>
    </citation>
    <scope>NUCLEOTIDE SEQUENCE [LARGE SCALE GENOMIC DNA]</scope>
    <source>
        <strain evidence="2 3">WB03_NA08</strain>
    </source>
</reference>
<dbReference type="AlphaFoldDB" id="A0A6N7W6S6"/>
<dbReference type="Gene3D" id="1.20.5.1930">
    <property type="match status" value="1"/>
</dbReference>
<keyword evidence="3" id="KW-1185">Reference proteome</keyword>
<evidence type="ECO:0000313" key="2">
    <source>
        <dbReference type="EMBL" id="MSS83936.1"/>
    </source>
</evidence>
<comment type="caution">
    <text evidence="2">The sequence shown here is derived from an EMBL/GenBank/DDBJ whole genome shotgun (WGS) entry which is preliminary data.</text>
</comment>
<dbReference type="GO" id="GO:0046983">
    <property type="term" value="F:protein dimerization activity"/>
    <property type="evidence" value="ECO:0007669"/>
    <property type="project" value="InterPro"/>
</dbReference>